<dbReference type="Gene3D" id="3.40.50.1980">
    <property type="entry name" value="Nitrogenase molybdenum iron protein domain"/>
    <property type="match status" value="2"/>
</dbReference>
<keyword evidence="11" id="KW-1185">Reference proteome</keyword>
<keyword evidence="7" id="KW-0175">Coiled coil</keyword>
<dbReference type="SUPFAM" id="SSF53807">
    <property type="entry name" value="Helical backbone' metal receptor"/>
    <property type="match status" value="1"/>
</dbReference>
<feature type="chain" id="PRO_5018712124" evidence="9">
    <location>
        <begin position="30"/>
        <end position="360"/>
    </location>
</feature>
<comment type="caution">
    <text evidence="10">The sequence shown here is derived from an EMBL/GenBank/DDBJ whole genome shotgun (WGS) entry which is preliminary data.</text>
</comment>
<evidence type="ECO:0000256" key="7">
    <source>
        <dbReference type="SAM" id="Coils"/>
    </source>
</evidence>
<dbReference type="Proteomes" id="UP000267400">
    <property type="component" value="Unassembled WGS sequence"/>
</dbReference>
<dbReference type="GO" id="GO:0030313">
    <property type="term" value="C:cell envelope"/>
    <property type="evidence" value="ECO:0007669"/>
    <property type="project" value="UniProtKB-SubCell"/>
</dbReference>
<evidence type="ECO:0000256" key="9">
    <source>
        <dbReference type="SAM" id="SignalP"/>
    </source>
</evidence>
<proteinExistence type="inferred from homology"/>
<dbReference type="GO" id="GO:0007155">
    <property type="term" value="P:cell adhesion"/>
    <property type="evidence" value="ECO:0007669"/>
    <property type="project" value="InterPro"/>
</dbReference>
<dbReference type="Pfam" id="PF01297">
    <property type="entry name" value="ZnuA"/>
    <property type="match status" value="1"/>
</dbReference>
<dbReference type="GO" id="GO:0046872">
    <property type="term" value="F:metal ion binding"/>
    <property type="evidence" value="ECO:0007669"/>
    <property type="project" value="UniProtKB-KW"/>
</dbReference>
<name>A0A3S0HQ44_9GAMM</name>
<evidence type="ECO:0000256" key="8">
    <source>
        <dbReference type="SAM" id="MobiDB-lite"/>
    </source>
</evidence>
<evidence type="ECO:0000313" key="10">
    <source>
        <dbReference type="EMBL" id="RTQ99161.1"/>
    </source>
</evidence>
<evidence type="ECO:0000256" key="1">
    <source>
        <dbReference type="ARBA" id="ARBA00004196"/>
    </source>
</evidence>
<dbReference type="EMBL" id="RXNS01000021">
    <property type="protein sequence ID" value="RTQ99161.1"/>
    <property type="molecule type" value="Genomic_DNA"/>
</dbReference>
<comment type="subcellular location">
    <subcellularLocation>
        <location evidence="1">Cell envelope</location>
    </subcellularLocation>
</comment>
<dbReference type="InterPro" id="IPR006129">
    <property type="entry name" value="AdhesinB"/>
</dbReference>
<evidence type="ECO:0000313" key="11">
    <source>
        <dbReference type="Proteomes" id="UP000267400"/>
    </source>
</evidence>
<keyword evidence="5 9" id="KW-0732">Signal</keyword>
<dbReference type="AlphaFoldDB" id="A0A3S0HQ44"/>
<dbReference type="PRINTS" id="PR00691">
    <property type="entry name" value="ADHESINB"/>
</dbReference>
<feature type="compositionally biased region" description="Basic and acidic residues" evidence="8">
    <location>
        <begin position="125"/>
        <end position="165"/>
    </location>
</feature>
<sequence length="360" mass="37764">MSSTRPLPRAAALLAGTSALLTLSANAPAAERVQVLASFSILADMVEQVGGEHVEVTALVGPDSDAHVFTPRPTDARALAEADLVVFNGLQFEGWMARLTDAGDYTGPTVVATDGIEDALAADDDAHGHDDRAHDAAGPDQEHGAHDSAPETGGDSHDDHAHGGLDPHAWQDLGLGPLYVTNIRDGLISADPDHEEAYRARAARYLEEIAALDAELHALLDSLPESTSVITGHDSFGHFARAYGVTFLSPVGLSSEAEPSAANMARLIDVIRERHVGALFHENMTSPAMIDQLAEETGLPVAGTLYADALAAEGEASSWLGMMRHNARLLHDALGGADDGRDEPGHEDEDAHDAAAGHGH</sequence>
<dbReference type="RefSeq" id="WP_126486623.1">
    <property type="nucleotide sequence ID" value="NZ_RXNS01000021.1"/>
</dbReference>
<gene>
    <name evidence="10" type="ORF">EKG36_18125</name>
</gene>
<evidence type="ECO:0000256" key="3">
    <source>
        <dbReference type="ARBA" id="ARBA00022448"/>
    </source>
</evidence>
<evidence type="ECO:0000256" key="5">
    <source>
        <dbReference type="ARBA" id="ARBA00022729"/>
    </source>
</evidence>
<feature type="coiled-coil region" evidence="7">
    <location>
        <begin position="195"/>
        <end position="222"/>
    </location>
</feature>
<dbReference type="GO" id="GO:0030001">
    <property type="term" value="P:metal ion transport"/>
    <property type="evidence" value="ECO:0007669"/>
    <property type="project" value="InterPro"/>
</dbReference>
<protein>
    <submittedName>
        <fullName evidence="10">Metal ABC transporter substrate-binding protein</fullName>
    </submittedName>
</protein>
<keyword evidence="3 6" id="KW-0813">Transport</keyword>
<dbReference type="InterPro" id="IPR006128">
    <property type="entry name" value="Lipoprotein_PsaA-like"/>
</dbReference>
<feature type="signal peptide" evidence="9">
    <location>
        <begin position="1"/>
        <end position="29"/>
    </location>
</feature>
<dbReference type="InterPro" id="IPR006127">
    <property type="entry name" value="ZnuA-like"/>
</dbReference>
<dbReference type="PANTHER" id="PTHR42953">
    <property type="entry name" value="HIGH-AFFINITY ZINC UPTAKE SYSTEM PROTEIN ZNUA-RELATED"/>
    <property type="match status" value="1"/>
</dbReference>
<feature type="region of interest" description="Disordered" evidence="8">
    <location>
        <begin position="125"/>
        <end position="167"/>
    </location>
</feature>
<dbReference type="PANTHER" id="PTHR42953:SF1">
    <property type="entry name" value="METAL-BINDING PROTEIN HI_0362-RELATED"/>
    <property type="match status" value="1"/>
</dbReference>
<comment type="similarity">
    <text evidence="2 6">Belongs to the bacterial solute-binding protein 9 family.</text>
</comment>
<dbReference type="InterPro" id="IPR050492">
    <property type="entry name" value="Bact_metal-bind_prot9"/>
</dbReference>
<feature type="region of interest" description="Disordered" evidence="8">
    <location>
        <begin position="334"/>
        <end position="360"/>
    </location>
</feature>
<dbReference type="PRINTS" id="PR00690">
    <property type="entry name" value="ADHESNFAMILY"/>
</dbReference>
<dbReference type="OrthoDB" id="9793396at2"/>
<reference evidence="10 11" key="1">
    <citation type="submission" date="2018-12" db="EMBL/GenBank/DDBJ databases">
        <authorList>
            <person name="Yu L."/>
        </authorList>
    </citation>
    <scope>NUCLEOTIDE SEQUENCE [LARGE SCALE GENOMIC DNA]</scope>
    <source>
        <strain evidence="10 11">11S</strain>
    </source>
</reference>
<evidence type="ECO:0000256" key="6">
    <source>
        <dbReference type="RuleBase" id="RU003512"/>
    </source>
</evidence>
<evidence type="ECO:0000256" key="2">
    <source>
        <dbReference type="ARBA" id="ARBA00011028"/>
    </source>
</evidence>
<keyword evidence="4" id="KW-0479">Metal-binding</keyword>
<organism evidence="10 11">
    <name type="scientific">Halomonas nitroreducens</name>
    <dbReference type="NCBI Taxonomy" id="447425"/>
    <lineage>
        <taxon>Bacteria</taxon>
        <taxon>Pseudomonadati</taxon>
        <taxon>Pseudomonadota</taxon>
        <taxon>Gammaproteobacteria</taxon>
        <taxon>Oceanospirillales</taxon>
        <taxon>Halomonadaceae</taxon>
        <taxon>Halomonas</taxon>
    </lineage>
</organism>
<evidence type="ECO:0000256" key="4">
    <source>
        <dbReference type="ARBA" id="ARBA00022723"/>
    </source>
</evidence>
<accession>A0A3S0HQ44</accession>